<organism evidence="2 3">
    <name type="scientific">Oharaeibacter diazotrophicus</name>
    <dbReference type="NCBI Taxonomy" id="1920512"/>
    <lineage>
        <taxon>Bacteria</taxon>
        <taxon>Pseudomonadati</taxon>
        <taxon>Pseudomonadota</taxon>
        <taxon>Alphaproteobacteria</taxon>
        <taxon>Hyphomicrobiales</taxon>
        <taxon>Pleomorphomonadaceae</taxon>
        <taxon>Oharaeibacter</taxon>
    </lineage>
</organism>
<dbReference type="EMBL" id="SNXY01000006">
    <property type="protein sequence ID" value="TDP87719.1"/>
    <property type="molecule type" value="Genomic_DNA"/>
</dbReference>
<evidence type="ECO:0000313" key="3">
    <source>
        <dbReference type="Proteomes" id="UP000294547"/>
    </source>
</evidence>
<dbReference type="Proteomes" id="UP000294547">
    <property type="component" value="Unassembled WGS sequence"/>
</dbReference>
<comment type="caution">
    <text evidence="2">The sequence shown here is derived from an EMBL/GenBank/DDBJ whole genome shotgun (WGS) entry which is preliminary data.</text>
</comment>
<accession>A0A4R6RM30</accession>
<sequence length="90" mass="8902">MHGIDLVLRWWPDGRDGGGARVAGDGARASGGGAPSPCPSPSEGEGTIGGPLACAADAVSGSGRAAVSPRRPCERDASGFPHNFTCGVRS</sequence>
<proteinExistence type="predicted"/>
<gene>
    <name evidence="2" type="ORF">EDD54_1618</name>
</gene>
<feature type="region of interest" description="Disordered" evidence="1">
    <location>
        <begin position="14"/>
        <end position="90"/>
    </location>
</feature>
<name>A0A4R6RM30_9HYPH</name>
<evidence type="ECO:0000313" key="2">
    <source>
        <dbReference type="EMBL" id="TDP87719.1"/>
    </source>
</evidence>
<protein>
    <submittedName>
        <fullName evidence="2">Uncharacterized protein</fullName>
    </submittedName>
</protein>
<evidence type="ECO:0000256" key="1">
    <source>
        <dbReference type="SAM" id="MobiDB-lite"/>
    </source>
</evidence>
<dbReference type="AlphaFoldDB" id="A0A4R6RM30"/>
<reference evidence="2 3" key="1">
    <citation type="submission" date="2019-03" db="EMBL/GenBank/DDBJ databases">
        <title>Genomic Encyclopedia of Type Strains, Phase IV (KMG-IV): sequencing the most valuable type-strain genomes for metagenomic binning, comparative biology and taxonomic classification.</title>
        <authorList>
            <person name="Goeker M."/>
        </authorList>
    </citation>
    <scope>NUCLEOTIDE SEQUENCE [LARGE SCALE GENOMIC DNA]</scope>
    <source>
        <strain evidence="2 3">DSM 102969</strain>
    </source>
</reference>
<keyword evidence="3" id="KW-1185">Reference proteome</keyword>